<protein>
    <submittedName>
        <fullName evidence="2">Uncharacterized protein</fullName>
    </submittedName>
</protein>
<accession>A0A4D4L1Q8</accession>
<organism evidence="2 3">
    <name type="scientific">Streptomyces violaceusniger</name>
    <dbReference type="NCBI Taxonomy" id="68280"/>
    <lineage>
        <taxon>Bacteria</taxon>
        <taxon>Bacillati</taxon>
        <taxon>Actinomycetota</taxon>
        <taxon>Actinomycetes</taxon>
        <taxon>Kitasatosporales</taxon>
        <taxon>Streptomycetaceae</taxon>
        <taxon>Streptomyces</taxon>
        <taxon>Streptomyces violaceusniger group</taxon>
    </lineage>
</organism>
<evidence type="ECO:0000256" key="1">
    <source>
        <dbReference type="SAM" id="MobiDB-lite"/>
    </source>
</evidence>
<evidence type="ECO:0000313" key="2">
    <source>
        <dbReference type="EMBL" id="GDY51923.1"/>
    </source>
</evidence>
<proteinExistence type="predicted"/>
<name>A0A4D4L1Q8_STRVO</name>
<dbReference type="Proteomes" id="UP000301309">
    <property type="component" value="Unassembled WGS sequence"/>
</dbReference>
<dbReference type="AlphaFoldDB" id="A0A4D4L1Q8"/>
<dbReference type="EMBL" id="BJHW01000001">
    <property type="protein sequence ID" value="GDY51923.1"/>
    <property type="molecule type" value="Genomic_DNA"/>
</dbReference>
<keyword evidence="3" id="KW-1185">Reference proteome</keyword>
<comment type="caution">
    <text evidence="2">The sequence shown here is derived from an EMBL/GenBank/DDBJ whole genome shotgun (WGS) entry which is preliminary data.</text>
</comment>
<feature type="region of interest" description="Disordered" evidence="1">
    <location>
        <begin position="1"/>
        <end position="27"/>
    </location>
</feature>
<sequence>MVLGARGAHAVGAEGGTGDDGVGEAQHGAHRVGLDPQVRAGFLRDLDGVGVRGVALPGGDVGGAAHDVRTAAPDAFQDGEVALLRHGGGDAGQVVRQVEKAEAAAAPGHEVGGEAAEYDRVVGEVPAITSVQVREATATRACG</sequence>
<gene>
    <name evidence="2" type="ORF">SVIO_025460</name>
</gene>
<reference evidence="2 3" key="1">
    <citation type="journal article" date="2020" name="Int. J. Syst. Evol. Microbiol.">
        <title>Reclassification of Streptomyces castelarensis and Streptomyces sporoclivatus as later heterotypic synonyms of Streptomyces antimycoticus.</title>
        <authorList>
            <person name="Komaki H."/>
            <person name="Tamura T."/>
        </authorList>
    </citation>
    <scope>NUCLEOTIDE SEQUENCE [LARGE SCALE GENOMIC DNA]</scope>
    <source>
        <strain evidence="2 3">NBRC 13459</strain>
    </source>
</reference>
<evidence type="ECO:0000313" key="3">
    <source>
        <dbReference type="Proteomes" id="UP000301309"/>
    </source>
</evidence>